<dbReference type="SUPFAM" id="SSF51261">
    <property type="entry name" value="Duplicated hybrid motif"/>
    <property type="match status" value="1"/>
</dbReference>
<keyword evidence="3" id="KW-0472">Membrane</keyword>
<dbReference type="Gene3D" id="1.10.530.10">
    <property type="match status" value="1"/>
</dbReference>
<dbReference type="InterPro" id="IPR050570">
    <property type="entry name" value="Cell_wall_metabolism_enzyme"/>
</dbReference>
<evidence type="ECO:0000256" key="3">
    <source>
        <dbReference type="SAM" id="Phobius"/>
    </source>
</evidence>
<dbReference type="GO" id="GO:0004222">
    <property type="term" value="F:metalloendopeptidase activity"/>
    <property type="evidence" value="ECO:0007669"/>
    <property type="project" value="TreeGrafter"/>
</dbReference>
<keyword evidence="6" id="KW-1185">Reference proteome</keyword>
<evidence type="ECO:0000313" key="6">
    <source>
        <dbReference type="Proteomes" id="UP000640485"/>
    </source>
</evidence>
<dbReference type="Proteomes" id="UP000640485">
    <property type="component" value="Unassembled WGS sequence"/>
</dbReference>
<reference evidence="5" key="1">
    <citation type="submission" date="2021-01" db="EMBL/GenBank/DDBJ databases">
        <title>Paracoccus amoyensis sp. nov., isolated from the surface seawater along the coast of Xiamen Island, China.</title>
        <authorList>
            <person name="Lyu L."/>
        </authorList>
    </citation>
    <scope>NUCLEOTIDE SEQUENCE</scope>
    <source>
        <strain evidence="5">MJ17</strain>
    </source>
</reference>
<dbReference type="Pfam" id="PF01551">
    <property type="entry name" value="Peptidase_M23"/>
    <property type="match status" value="1"/>
</dbReference>
<name>A0A934SDJ7_9RHOB</name>
<dbReference type="PANTHER" id="PTHR21666:SF289">
    <property type="entry name" value="L-ALA--D-GLU ENDOPEPTIDASE"/>
    <property type="match status" value="1"/>
</dbReference>
<evidence type="ECO:0000259" key="4">
    <source>
        <dbReference type="Pfam" id="PF01551"/>
    </source>
</evidence>
<protein>
    <submittedName>
        <fullName evidence="5">Peptidoglycan DD-metalloendopeptidase family protein</fullName>
    </submittedName>
</protein>
<accession>A0A934SDJ7</accession>
<feature type="region of interest" description="Disordered" evidence="2">
    <location>
        <begin position="434"/>
        <end position="462"/>
    </location>
</feature>
<dbReference type="EMBL" id="JAEPRQ010000001">
    <property type="protein sequence ID" value="MBK4214961.1"/>
    <property type="molecule type" value="Genomic_DNA"/>
</dbReference>
<evidence type="ECO:0000256" key="2">
    <source>
        <dbReference type="SAM" id="MobiDB-lite"/>
    </source>
</evidence>
<comment type="caution">
    <text evidence="5">The sequence shown here is derived from an EMBL/GenBank/DDBJ whole genome shotgun (WGS) entry which is preliminary data.</text>
</comment>
<proteinExistence type="predicted"/>
<dbReference type="AlphaFoldDB" id="A0A934SDJ7"/>
<feature type="domain" description="M23ase beta-sheet core" evidence="4">
    <location>
        <begin position="447"/>
        <end position="540"/>
    </location>
</feature>
<dbReference type="InterPro" id="IPR016047">
    <property type="entry name" value="M23ase_b-sheet_dom"/>
</dbReference>
<dbReference type="RefSeq" id="WP_200683767.1">
    <property type="nucleotide sequence ID" value="NZ_JAEPRQ010000001.1"/>
</dbReference>
<dbReference type="PANTHER" id="PTHR21666">
    <property type="entry name" value="PEPTIDASE-RELATED"/>
    <property type="match status" value="1"/>
</dbReference>
<keyword evidence="3" id="KW-0812">Transmembrane</keyword>
<gene>
    <name evidence="5" type="ORF">JJJ17_03365</name>
</gene>
<dbReference type="Gene3D" id="2.70.70.10">
    <property type="entry name" value="Glucose Permease (Domain IIA)"/>
    <property type="match status" value="1"/>
</dbReference>
<evidence type="ECO:0000313" key="5">
    <source>
        <dbReference type="EMBL" id="MBK4214961.1"/>
    </source>
</evidence>
<dbReference type="CDD" id="cd12797">
    <property type="entry name" value="M23_peptidase"/>
    <property type="match status" value="1"/>
</dbReference>
<organism evidence="5 6">
    <name type="scientific">Paracoccus caeni</name>
    <dbReference type="NCBI Taxonomy" id="657651"/>
    <lineage>
        <taxon>Bacteria</taxon>
        <taxon>Pseudomonadati</taxon>
        <taxon>Pseudomonadota</taxon>
        <taxon>Alphaproteobacteria</taxon>
        <taxon>Rhodobacterales</taxon>
        <taxon>Paracoccaceae</taxon>
        <taxon>Paracoccus</taxon>
    </lineage>
</organism>
<evidence type="ECO:0000256" key="1">
    <source>
        <dbReference type="ARBA" id="ARBA00022729"/>
    </source>
</evidence>
<keyword evidence="1" id="KW-0732">Signal</keyword>
<dbReference type="SUPFAM" id="SSF53955">
    <property type="entry name" value="Lysozyme-like"/>
    <property type="match status" value="1"/>
</dbReference>
<sequence>MPSTKVDPRFRQMGRSAKRRRNRVSFLRWGAGAGAVLIAVGLTWHYTDPDLGALIRRDGGDDVLVQVESQFDIAPVVRADTFTDIPGDPLIIPAPDDGQALDVEQRPVPAVLSSNPRLAGMGRTLTVLDSSLMPRGMQLVASLPATREEFALFQAERSRSRLMNAAATPDTPDAPGVIPADQRATSSISFLRDSSLRSGLWRELILETAREVSVQELLEQNGFDEGAAQRLAERIEGQVSLEGPLKRGSILALRYRLRGTSREVIQLSVYGPQGFIGSLAMSGAGQLVPAADAWADQSLLQELLARQNGEGGEAGQQRLLDLIYSVALRNEVRSEIIGEAIAMMARVYDLDSVANENDRLTLILAGENSPDPRAILFIGISGPGGDRPCYVVAAENGEGFECFAPSARVARPAGGVSLSPPVIGVLSQRFVPSGSAEGADDRSRGRVAWSAPSGTPVTAAGDGRITDRRAAGEDGGAMVEITHEGGLVSRYEGLGALSAAGAGAGQVTRGTVIGAVGDGEGDTDAGVSFQLLSDGAAVDPMPYLSGAGEVFASNAVEALIGRIITVESAGNARARNPLSTATGLGQFIESTWLRMMRSYRPDMAATLDRSALLELRFDPDLSRQMVRHLAQENEAYLRARGHAITPGRLYLAHFLGPAGADQALRANGSASVLQVMGPAVVGANPFLRGYSIADLQNWADRKMSGAAPAEHMPAEISIPAEIRAYVEEVDRLLSAQSG</sequence>
<keyword evidence="3" id="KW-1133">Transmembrane helix</keyword>
<dbReference type="InterPro" id="IPR023346">
    <property type="entry name" value="Lysozyme-like_dom_sf"/>
</dbReference>
<dbReference type="InterPro" id="IPR011055">
    <property type="entry name" value="Dup_hybrid_motif"/>
</dbReference>
<feature type="transmembrane region" description="Helical" evidence="3">
    <location>
        <begin position="26"/>
        <end position="46"/>
    </location>
</feature>